<reference evidence="1" key="1">
    <citation type="journal article" date="2022" name="IScience">
        <title>Evolution of zygomycete secretomes and the origins of terrestrial fungal ecologies.</title>
        <authorList>
            <person name="Chang Y."/>
            <person name="Wang Y."/>
            <person name="Mondo S."/>
            <person name="Ahrendt S."/>
            <person name="Andreopoulos W."/>
            <person name="Barry K."/>
            <person name="Beard J."/>
            <person name="Benny G.L."/>
            <person name="Blankenship S."/>
            <person name="Bonito G."/>
            <person name="Cuomo C."/>
            <person name="Desiro A."/>
            <person name="Gervers K.A."/>
            <person name="Hundley H."/>
            <person name="Kuo A."/>
            <person name="LaButti K."/>
            <person name="Lang B.F."/>
            <person name="Lipzen A."/>
            <person name="O'Donnell K."/>
            <person name="Pangilinan J."/>
            <person name="Reynolds N."/>
            <person name="Sandor L."/>
            <person name="Smith M.E."/>
            <person name="Tsang A."/>
            <person name="Grigoriev I.V."/>
            <person name="Stajich J.E."/>
            <person name="Spatafora J.W."/>
        </authorList>
    </citation>
    <scope>NUCLEOTIDE SEQUENCE</scope>
    <source>
        <strain evidence="1">RSA 2281</strain>
    </source>
</reference>
<sequence>MVSAMEKEAQLLSSVQALMKAQSTRMGLYKEFNDAFQDYLDDKCPEEQYYSVCRLVTEGFQEVSSEIQSIEQDMNDEYNRKDIGTMIRRLQEKEKAKLHETVHLQIYTIESRKGDKDYDATLQEHNARLNDVRKDIDEIWDEIRQESAELSYALSAA</sequence>
<keyword evidence="2" id="KW-1185">Reference proteome</keyword>
<dbReference type="InterPro" id="IPR039491">
    <property type="entry name" value="REX1-B"/>
</dbReference>
<dbReference type="PANTHER" id="PTHR28309:SF1">
    <property type="entry name" value="REQUIRED FOR EXCISION 1-B DOMAIN-CONTAINING PROTEIN"/>
    <property type="match status" value="1"/>
</dbReference>
<reference evidence="1" key="2">
    <citation type="submission" date="2023-02" db="EMBL/GenBank/DDBJ databases">
        <authorList>
            <consortium name="DOE Joint Genome Institute"/>
            <person name="Mondo S.J."/>
            <person name="Chang Y."/>
            <person name="Wang Y."/>
            <person name="Ahrendt S."/>
            <person name="Andreopoulos W."/>
            <person name="Barry K."/>
            <person name="Beard J."/>
            <person name="Benny G.L."/>
            <person name="Blankenship S."/>
            <person name="Bonito G."/>
            <person name="Cuomo C."/>
            <person name="Desiro A."/>
            <person name="Gervers K.A."/>
            <person name="Hundley H."/>
            <person name="Kuo A."/>
            <person name="LaButti K."/>
            <person name="Lang B.F."/>
            <person name="Lipzen A."/>
            <person name="O'Donnell K."/>
            <person name="Pangilinan J."/>
            <person name="Reynolds N."/>
            <person name="Sandor L."/>
            <person name="Smith M.W."/>
            <person name="Tsang A."/>
            <person name="Grigoriev I.V."/>
            <person name="Stajich J.E."/>
            <person name="Spatafora J.W."/>
        </authorList>
    </citation>
    <scope>NUCLEOTIDE SEQUENCE</scope>
    <source>
        <strain evidence="1">RSA 2281</strain>
    </source>
</reference>
<accession>A0AAD5KID1</accession>
<dbReference type="PANTHER" id="PTHR28309">
    <property type="entry name" value="REQUIRED FOR EXCISION 1-B DOMAIN-CONTAINING PROTEIN"/>
    <property type="match status" value="1"/>
</dbReference>
<dbReference type="Proteomes" id="UP001209540">
    <property type="component" value="Unassembled WGS sequence"/>
</dbReference>
<gene>
    <name evidence="1" type="ORF">BDA99DRAFT_504619</name>
</gene>
<comment type="caution">
    <text evidence="1">The sequence shown here is derived from an EMBL/GenBank/DDBJ whole genome shotgun (WGS) entry which is preliminary data.</text>
</comment>
<organism evidence="1 2">
    <name type="scientific">Phascolomyces articulosus</name>
    <dbReference type="NCBI Taxonomy" id="60185"/>
    <lineage>
        <taxon>Eukaryota</taxon>
        <taxon>Fungi</taxon>
        <taxon>Fungi incertae sedis</taxon>
        <taxon>Mucoromycota</taxon>
        <taxon>Mucoromycotina</taxon>
        <taxon>Mucoromycetes</taxon>
        <taxon>Mucorales</taxon>
        <taxon>Lichtheimiaceae</taxon>
        <taxon>Phascolomyces</taxon>
    </lineage>
</organism>
<proteinExistence type="predicted"/>
<dbReference type="Pfam" id="PF14966">
    <property type="entry name" value="DNA_repr_REX1B"/>
    <property type="match status" value="1"/>
</dbReference>
<dbReference type="AlphaFoldDB" id="A0AAD5KID1"/>
<evidence type="ECO:0000313" key="1">
    <source>
        <dbReference type="EMBL" id="KAI9268013.1"/>
    </source>
</evidence>
<dbReference type="EMBL" id="JAIXMP010000009">
    <property type="protein sequence ID" value="KAI9268013.1"/>
    <property type="molecule type" value="Genomic_DNA"/>
</dbReference>
<evidence type="ECO:0000313" key="2">
    <source>
        <dbReference type="Proteomes" id="UP001209540"/>
    </source>
</evidence>
<protein>
    <submittedName>
        <fullName evidence="1">DNA repair REX1-B-domain-containing protein</fullName>
    </submittedName>
</protein>
<name>A0AAD5KID1_9FUNG</name>